<dbReference type="AlphaFoldDB" id="A0A6J8EPJ6"/>
<dbReference type="Pfam" id="PF04548">
    <property type="entry name" value="AIG1"/>
    <property type="match status" value="1"/>
</dbReference>
<proteinExistence type="inferred from homology"/>
<dbReference type="SUPFAM" id="SSF52540">
    <property type="entry name" value="P-loop containing nucleoside triphosphate hydrolases"/>
    <property type="match status" value="1"/>
</dbReference>
<gene>
    <name evidence="5" type="ORF">MCOR_54550</name>
</gene>
<dbReference type="FunFam" id="3.40.50.300:FF:000366">
    <property type="entry name" value="GTPase, IMAP family member 2"/>
    <property type="match status" value="1"/>
</dbReference>
<dbReference type="PROSITE" id="PS51720">
    <property type="entry name" value="G_AIG1"/>
    <property type="match status" value="1"/>
</dbReference>
<evidence type="ECO:0000256" key="2">
    <source>
        <dbReference type="ARBA" id="ARBA00022741"/>
    </source>
</evidence>
<dbReference type="Gene3D" id="3.40.50.300">
    <property type="entry name" value="P-loop containing nucleotide triphosphate hydrolases"/>
    <property type="match status" value="1"/>
</dbReference>
<dbReference type="Proteomes" id="UP000507470">
    <property type="component" value="Unassembled WGS sequence"/>
</dbReference>
<evidence type="ECO:0000313" key="5">
    <source>
        <dbReference type="EMBL" id="CAC5422504.1"/>
    </source>
</evidence>
<dbReference type="PANTHER" id="PTHR10903">
    <property type="entry name" value="GTPASE, IMAP FAMILY MEMBER-RELATED"/>
    <property type="match status" value="1"/>
</dbReference>
<accession>A0A6J8EPJ6</accession>
<dbReference type="GO" id="GO:0005525">
    <property type="term" value="F:GTP binding"/>
    <property type="evidence" value="ECO:0007669"/>
    <property type="project" value="UniProtKB-KW"/>
</dbReference>
<evidence type="ECO:0000313" key="6">
    <source>
        <dbReference type="Proteomes" id="UP000507470"/>
    </source>
</evidence>
<evidence type="ECO:0000259" key="4">
    <source>
        <dbReference type="PROSITE" id="PS51720"/>
    </source>
</evidence>
<name>A0A6J8EPJ6_MYTCO</name>
<dbReference type="PANTHER" id="PTHR10903:SF184">
    <property type="entry name" value="GTP-BINDING PROTEIN A"/>
    <property type="match status" value="1"/>
</dbReference>
<keyword evidence="3" id="KW-0342">GTP-binding</keyword>
<feature type="domain" description="AIG1-type G" evidence="4">
    <location>
        <begin position="5"/>
        <end position="206"/>
    </location>
</feature>
<dbReference type="InterPro" id="IPR006703">
    <property type="entry name" value="G_AIG1"/>
</dbReference>
<dbReference type="EMBL" id="CACVKT020009602">
    <property type="protein sequence ID" value="CAC5422504.1"/>
    <property type="molecule type" value="Genomic_DNA"/>
</dbReference>
<dbReference type="InterPro" id="IPR027417">
    <property type="entry name" value="P-loop_NTPase"/>
</dbReference>
<keyword evidence="6" id="KW-1185">Reference proteome</keyword>
<comment type="similarity">
    <text evidence="1">Belongs to the TRAFAC class TrmE-Era-EngA-EngB-Septin-like GTPase superfamily. AIG1/Toc34/Toc159-like paraseptin GTPase family. IAN subfamily.</text>
</comment>
<evidence type="ECO:0000256" key="3">
    <source>
        <dbReference type="ARBA" id="ARBA00023134"/>
    </source>
</evidence>
<dbReference type="InterPro" id="IPR045058">
    <property type="entry name" value="GIMA/IAN/Toc"/>
</dbReference>
<organism evidence="5 6">
    <name type="scientific">Mytilus coruscus</name>
    <name type="common">Sea mussel</name>
    <dbReference type="NCBI Taxonomy" id="42192"/>
    <lineage>
        <taxon>Eukaryota</taxon>
        <taxon>Metazoa</taxon>
        <taxon>Spiralia</taxon>
        <taxon>Lophotrochozoa</taxon>
        <taxon>Mollusca</taxon>
        <taxon>Bivalvia</taxon>
        <taxon>Autobranchia</taxon>
        <taxon>Pteriomorphia</taxon>
        <taxon>Mytilida</taxon>
        <taxon>Mytiloidea</taxon>
        <taxon>Mytilidae</taxon>
        <taxon>Mytilinae</taxon>
        <taxon>Mytilus</taxon>
    </lineage>
</organism>
<reference evidence="5 6" key="1">
    <citation type="submission" date="2020-06" db="EMBL/GenBank/DDBJ databases">
        <authorList>
            <person name="Li R."/>
            <person name="Bekaert M."/>
        </authorList>
    </citation>
    <scope>NUCLEOTIDE SEQUENCE [LARGE SCALE GENOMIC DNA]</scope>
    <source>
        <strain evidence="6">wild</strain>
    </source>
</reference>
<keyword evidence="2" id="KW-0547">Nucleotide-binding</keyword>
<evidence type="ECO:0000256" key="1">
    <source>
        <dbReference type="ARBA" id="ARBA00008535"/>
    </source>
</evidence>
<dbReference type="OrthoDB" id="10061751at2759"/>
<sequence length="222" mass="25029">MQSFENEMRIVLVGKTGTGKSSTGNTILNQQKFTSNLNVLSVTEKSSFGTRILNNKQLIVVDTPGILDTHREECDIKAEIIKSVSISVPGPHAVIYVMRIGDKLTNDEITCIQMFTNMFGEDILNFLIVVFTRGSDLHGRSLNEYINNAPAPFQDLLRKCNKRMLALDNDGTDLHKSQAVAHLLSMIEKMMHEQAYYSNDMLKCAQQVFRERMGDIRQAQDV</sequence>
<protein>
    <recommendedName>
        <fullName evidence="4">AIG1-type G domain-containing protein</fullName>
    </recommendedName>
</protein>